<dbReference type="GO" id="GO:0006412">
    <property type="term" value="P:translation"/>
    <property type="evidence" value="ECO:0007669"/>
    <property type="project" value="InterPro"/>
</dbReference>
<evidence type="ECO:0000313" key="5">
    <source>
        <dbReference type="EMBL" id="SVE07634.1"/>
    </source>
</evidence>
<dbReference type="Gene3D" id="3.40.50.10490">
    <property type="entry name" value="Glucose-6-phosphate isomerase like protein, domain 1"/>
    <property type="match status" value="1"/>
</dbReference>
<dbReference type="PROSITE" id="PS00963">
    <property type="entry name" value="RIBOSOMAL_S2_2"/>
    <property type="match status" value="1"/>
</dbReference>
<evidence type="ECO:0000256" key="3">
    <source>
        <dbReference type="ARBA" id="ARBA00023274"/>
    </source>
</evidence>
<dbReference type="InterPro" id="IPR005706">
    <property type="entry name" value="Ribosomal_uS2_bac/mit/plastid"/>
</dbReference>
<name>A0A383AIZ5_9ZZZZ</name>
<dbReference type="CDD" id="cd01425">
    <property type="entry name" value="RPS2"/>
    <property type="match status" value="1"/>
</dbReference>
<organism evidence="5">
    <name type="scientific">marine metagenome</name>
    <dbReference type="NCBI Taxonomy" id="408172"/>
    <lineage>
        <taxon>unclassified sequences</taxon>
        <taxon>metagenomes</taxon>
        <taxon>ecological metagenomes</taxon>
    </lineage>
</organism>
<dbReference type="SUPFAM" id="SSF52313">
    <property type="entry name" value="Ribosomal protein S2"/>
    <property type="match status" value="1"/>
</dbReference>
<feature type="compositionally biased region" description="Basic and acidic residues" evidence="4">
    <location>
        <begin position="141"/>
        <end position="156"/>
    </location>
</feature>
<dbReference type="GO" id="GO:0022627">
    <property type="term" value="C:cytosolic small ribosomal subunit"/>
    <property type="evidence" value="ECO:0007669"/>
    <property type="project" value="TreeGrafter"/>
</dbReference>
<dbReference type="InterPro" id="IPR018130">
    <property type="entry name" value="Ribosomal_uS2_CS"/>
</dbReference>
<dbReference type="Pfam" id="PF00318">
    <property type="entry name" value="Ribosomal_S2"/>
    <property type="match status" value="1"/>
</dbReference>
<protein>
    <recommendedName>
        <fullName evidence="6">30S ribosomal protein S2</fullName>
    </recommendedName>
</protein>
<proteinExistence type="inferred from homology"/>
<accession>A0A383AIZ5</accession>
<dbReference type="PRINTS" id="PR00395">
    <property type="entry name" value="RIBOSOMALS2"/>
</dbReference>
<dbReference type="EMBL" id="UINC01192475">
    <property type="protein sequence ID" value="SVE07634.1"/>
    <property type="molecule type" value="Genomic_DNA"/>
</dbReference>
<dbReference type="NCBIfam" id="TIGR01011">
    <property type="entry name" value="rpsB_bact"/>
    <property type="match status" value="1"/>
</dbReference>
<dbReference type="InterPro" id="IPR001865">
    <property type="entry name" value="Ribosomal_uS2"/>
</dbReference>
<keyword evidence="2" id="KW-0689">Ribosomal protein</keyword>
<feature type="non-terminal residue" evidence="5">
    <location>
        <position position="1"/>
    </location>
</feature>
<evidence type="ECO:0000256" key="1">
    <source>
        <dbReference type="ARBA" id="ARBA00006242"/>
    </source>
</evidence>
<sequence>TIKASIKRLKDLEFLAEESFSQYSKKEALAMTREMEKLERSLGGIKDLGGIPDVIFVIDIGHERNAVREARTLQLPIIGVVDSNHNPEGIDYMIAGNDDSIRAITYYTREIANAVLEAKASISIQKASKEKNKKTGAVTETEAKKPEAKKPEAKKP</sequence>
<evidence type="ECO:0008006" key="6">
    <source>
        <dbReference type="Google" id="ProtNLM"/>
    </source>
</evidence>
<reference evidence="5" key="1">
    <citation type="submission" date="2018-05" db="EMBL/GenBank/DDBJ databases">
        <authorList>
            <person name="Lanie J.A."/>
            <person name="Ng W.-L."/>
            <person name="Kazmierczak K.M."/>
            <person name="Andrzejewski T.M."/>
            <person name="Davidsen T.M."/>
            <person name="Wayne K.J."/>
            <person name="Tettelin H."/>
            <person name="Glass J.I."/>
            <person name="Rusch D."/>
            <person name="Podicherti R."/>
            <person name="Tsui H.-C.T."/>
            <person name="Winkler M.E."/>
        </authorList>
    </citation>
    <scope>NUCLEOTIDE SEQUENCE</scope>
</reference>
<gene>
    <name evidence="5" type="ORF">METZ01_LOCUS460488</name>
</gene>
<evidence type="ECO:0000256" key="2">
    <source>
        <dbReference type="ARBA" id="ARBA00022980"/>
    </source>
</evidence>
<dbReference type="AlphaFoldDB" id="A0A383AIZ5"/>
<dbReference type="PANTHER" id="PTHR12534">
    <property type="entry name" value="30S RIBOSOMAL PROTEIN S2 PROKARYOTIC AND ORGANELLAR"/>
    <property type="match status" value="1"/>
</dbReference>
<dbReference type="Gene3D" id="1.10.287.610">
    <property type="entry name" value="Helix hairpin bin"/>
    <property type="match status" value="1"/>
</dbReference>
<dbReference type="PANTHER" id="PTHR12534:SF0">
    <property type="entry name" value="SMALL RIBOSOMAL SUBUNIT PROTEIN US2M"/>
    <property type="match status" value="1"/>
</dbReference>
<dbReference type="GO" id="GO:0003735">
    <property type="term" value="F:structural constituent of ribosome"/>
    <property type="evidence" value="ECO:0007669"/>
    <property type="project" value="InterPro"/>
</dbReference>
<comment type="similarity">
    <text evidence="1">Belongs to the universal ribosomal protein uS2 family.</text>
</comment>
<dbReference type="InterPro" id="IPR023591">
    <property type="entry name" value="Ribosomal_uS2_flav_dom_sf"/>
</dbReference>
<feature type="region of interest" description="Disordered" evidence="4">
    <location>
        <begin position="126"/>
        <end position="156"/>
    </location>
</feature>
<keyword evidence="3" id="KW-0687">Ribonucleoprotein</keyword>
<evidence type="ECO:0000256" key="4">
    <source>
        <dbReference type="SAM" id="MobiDB-lite"/>
    </source>
</evidence>
<feature type="non-terminal residue" evidence="5">
    <location>
        <position position="156"/>
    </location>
</feature>